<dbReference type="Pfam" id="PF06886">
    <property type="entry name" value="TPX2"/>
    <property type="match status" value="1"/>
</dbReference>
<keyword evidence="9" id="KW-1185">Reference proteome</keyword>
<comment type="subcellular location">
    <subcellularLocation>
        <location evidence="1">Cytoplasm</location>
        <location evidence="1">Cytoskeleton</location>
    </subcellularLocation>
</comment>
<evidence type="ECO:0000256" key="3">
    <source>
        <dbReference type="ARBA" id="ARBA00022490"/>
    </source>
</evidence>
<dbReference type="InterPro" id="IPR044833">
    <property type="entry name" value="WDL5/6"/>
</dbReference>
<protein>
    <recommendedName>
        <fullName evidence="7">TPX2 C-terminal domain-containing protein</fullName>
    </recommendedName>
</protein>
<dbReference type="AlphaFoldDB" id="A0A822ZK92"/>
<feature type="compositionally biased region" description="Polar residues" evidence="6">
    <location>
        <begin position="183"/>
        <end position="210"/>
    </location>
</feature>
<keyword evidence="4" id="KW-0493">Microtubule</keyword>
<dbReference type="Proteomes" id="UP000607653">
    <property type="component" value="Unassembled WGS sequence"/>
</dbReference>
<evidence type="ECO:0000256" key="2">
    <source>
        <dbReference type="ARBA" id="ARBA00005885"/>
    </source>
</evidence>
<feature type="compositionally biased region" description="Polar residues" evidence="6">
    <location>
        <begin position="217"/>
        <end position="228"/>
    </location>
</feature>
<feature type="compositionally biased region" description="Polar residues" evidence="6">
    <location>
        <begin position="243"/>
        <end position="258"/>
    </location>
</feature>
<accession>A0A822ZK92</accession>
<evidence type="ECO:0000256" key="4">
    <source>
        <dbReference type="ARBA" id="ARBA00022701"/>
    </source>
</evidence>
<evidence type="ECO:0000256" key="1">
    <source>
        <dbReference type="ARBA" id="ARBA00004245"/>
    </source>
</evidence>
<feature type="compositionally biased region" description="Low complexity" evidence="6">
    <location>
        <begin position="104"/>
        <end position="115"/>
    </location>
</feature>
<keyword evidence="5" id="KW-0206">Cytoskeleton</keyword>
<comment type="caution">
    <text evidence="8">The sequence shown here is derived from an EMBL/GenBank/DDBJ whole genome shotgun (WGS) entry which is preliminary data.</text>
</comment>
<feature type="compositionally biased region" description="Low complexity" evidence="6">
    <location>
        <begin position="229"/>
        <end position="241"/>
    </location>
</feature>
<dbReference type="GO" id="GO:0005874">
    <property type="term" value="C:microtubule"/>
    <property type="evidence" value="ECO:0007669"/>
    <property type="project" value="UniProtKB-KW"/>
</dbReference>
<reference evidence="8 9" key="1">
    <citation type="journal article" date="2020" name="Mol. Biol. Evol.">
        <title>Distinct Expression and Methylation Patterns for Genes with Different Fates following a Single Whole-Genome Duplication in Flowering Plants.</title>
        <authorList>
            <person name="Shi T."/>
            <person name="Rahmani R.S."/>
            <person name="Gugger P.F."/>
            <person name="Wang M."/>
            <person name="Li H."/>
            <person name="Zhang Y."/>
            <person name="Li Z."/>
            <person name="Wang Q."/>
            <person name="Van de Peer Y."/>
            <person name="Marchal K."/>
            <person name="Chen J."/>
        </authorList>
    </citation>
    <scope>NUCLEOTIDE SEQUENCE [LARGE SCALE GENOMIC DNA]</scope>
    <source>
        <tissue evidence="8">Leaf</tissue>
    </source>
</reference>
<feature type="region of interest" description="Disordered" evidence="6">
    <location>
        <begin position="134"/>
        <end position="267"/>
    </location>
</feature>
<dbReference type="InterPro" id="IPR027329">
    <property type="entry name" value="TPX2_C"/>
</dbReference>
<gene>
    <name evidence="8" type="ORF">HUJ06_003160</name>
</gene>
<dbReference type="PANTHER" id="PTHR31358">
    <property type="entry name" value="PROTEIN WVD2-LIKE 4"/>
    <property type="match status" value="1"/>
</dbReference>
<dbReference type="GO" id="GO:0008017">
    <property type="term" value="F:microtubule binding"/>
    <property type="evidence" value="ECO:0007669"/>
    <property type="project" value="InterPro"/>
</dbReference>
<evidence type="ECO:0000259" key="7">
    <source>
        <dbReference type="Pfam" id="PF06886"/>
    </source>
</evidence>
<comment type="similarity">
    <text evidence="2">Belongs to the TPX2 family.</text>
</comment>
<feature type="domain" description="TPX2 C-terminal" evidence="7">
    <location>
        <begin position="307"/>
        <end position="376"/>
    </location>
</feature>
<dbReference type="PANTHER" id="PTHR31358:SF29">
    <property type="entry name" value="PROTEIN WVD2-LIKE 5-RELATED"/>
    <property type="match status" value="1"/>
</dbReference>
<name>A0A822ZK92_NELNU</name>
<dbReference type="EMBL" id="DUZY01000007">
    <property type="protein sequence ID" value="DAD44930.1"/>
    <property type="molecule type" value="Genomic_DNA"/>
</dbReference>
<feature type="compositionally biased region" description="Basic and acidic residues" evidence="6">
    <location>
        <begin position="134"/>
        <end position="147"/>
    </location>
</feature>
<keyword evidence="3" id="KW-0963">Cytoplasm</keyword>
<evidence type="ECO:0000313" key="8">
    <source>
        <dbReference type="EMBL" id="DAD44930.1"/>
    </source>
</evidence>
<feature type="compositionally biased region" description="Polar residues" evidence="6">
    <location>
        <begin position="163"/>
        <end position="173"/>
    </location>
</feature>
<organism evidence="8 9">
    <name type="scientific">Nelumbo nucifera</name>
    <name type="common">Sacred lotus</name>
    <dbReference type="NCBI Taxonomy" id="4432"/>
    <lineage>
        <taxon>Eukaryota</taxon>
        <taxon>Viridiplantae</taxon>
        <taxon>Streptophyta</taxon>
        <taxon>Embryophyta</taxon>
        <taxon>Tracheophyta</taxon>
        <taxon>Spermatophyta</taxon>
        <taxon>Magnoliopsida</taxon>
        <taxon>Proteales</taxon>
        <taxon>Nelumbonaceae</taxon>
        <taxon>Nelumbo</taxon>
    </lineage>
</organism>
<sequence>MSHENGVLEQLPCQVNGTINCDVKTASPGESSEIVPQLEESLALSSATENVQDRSIDTASSDESSEIVPQLEESLALSSATEDVQDRSIDTASPDESSEIVPQLEESLSLSSTTEDVQDRSVIHVDSNGLVIDKELSGEDKEQTDHHKPQKGQRKSKNEKPSSTKVGVATSVQKTKDGKHVEATSSALNGSVTSTVRSKQSVAPATNWKSINDRQSVEGNASSESSRPTKSSATSTAQKSQQHGKSVSAPNMNVSQSEGPKEQGKHLKTLKEGVSTKVEENAISTSLSPKAGGPKTRRVGSLPSYGFSFRCDERAEKRKEFFSKLEEKIHAKEVERSTLQAKSKETQEAEIKLLRKSLTFKATPMPSFYEEPAPPKVELKKVVFVLLICRMQT</sequence>
<proteinExistence type="inferred from homology"/>
<evidence type="ECO:0000313" key="9">
    <source>
        <dbReference type="Proteomes" id="UP000607653"/>
    </source>
</evidence>
<evidence type="ECO:0000256" key="6">
    <source>
        <dbReference type="SAM" id="MobiDB-lite"/>
    </source>
</evidence>
<evidence type="ECO:0000256" key="5">
    <source>
        <dbReference type="ARBA" id="ARBA00023212"/>
    </source>
</evidence>
<feature type="region of interest" description="Disordered" evidence="6">
    <location>
        <begin position="44"/>
        <end position="120"/>
    </location>
</feature>